<accession>A0ABR2K6S4</accession>
<evidence type="ECO:0000313" key="3">
    <source>
        <dbReference type="Proteomes" id="UP001470230"/>
    </source>
</evidence>
<comment type="caution">
    <text evidence="2">The sequence shown here is derived from an EMBL/GenBank/DDBJ whole genome shotgun (WGS) entry which is preliminary data.</text>
</comment>
<name>A0ABR2K6S4_9EUKA</name>
<evidence type="ECO:0000313" key="2">
    <source>
        <dbReference type="EMBL" id="KAK8886558.1"/>
    </source>
</evidence>
<organism evidence="2 3">
    <name type="scientific">Tritrichomonas musculus</name>
    <dbReference type="NCBI Taxonomy" id="1915356"/>
    <lineage>
        <taxon>Eukaryota</taxon>
        <taxon>Metamonada</taxon>
        <taxon>Parabasalia</taxon>
        <taxon>Tritrichomonadida</taxon>
        <taxon>Tritrichomonadidae</taxon>
        <taxon>Tritrichomonas</taxon>
    </lineage>
</organism>
<protein>
    <submittedName>
        <fullName evidence="2">Uncharacterized protein</fullName>
    </submittedName>
</protein>
<sequence>MQDIQQIKRVVSSIQKVMQQKGFSIKTQWDELAISPTNVLPKSFFLQRLSLYGLNLSNNEVKWIWNYFDIQPHSIRYEDFENIMKATFPSPYRDESPSPYSLSDYQQSRPFTTQSQRTNYQTPSLRERSLGTQRQNQTNYAPQGNQQDLIRKTRNYNQEYDDEYYDQTGHKYNSCNTIKEREIRTMPLSDIRTMDNLSNSSIQRQRFDGPDSTTLRKSFRSRNPLKRTLATISDCAYSSDPSSWSCFLRWRDPTKDTIDAQDLINAIQKDHKIQLNLGDVQKVIEKYGPLNQMTFKLMLTEGARYSLYKDFDDDYDYGY</sequence>
<feature type="compositionally biased region" description="Polar residues" evidence="1">
    <location>
        <begin position="98"/>
        <end position="147"/>
    </location>
</feature>
<dbReference type="EMBL" id="JAPFFF010000007">
    <property type="protein sequence ID" value="KAK8886558.1"/>
    <property type="molecule type" value="Genomic_DNA"/>
</dbReference>
<evidence type="ECO:0000256" key="1">
    <source>
        <dbReference type="SAM" id="MobiDB-lite"/>
    </source>
</evidence>
<dbReference type="SUPFAM" id="SSF47473">
    <property type="entry name" value="EF-hand"/>
    <property type="match status" value="1"/>
</dbReference>
<reference evidence="2 3" key="1">
    <citation type="submission" date="2024-04" db="EMBL/GenBank/DDBJ databases">
        <title>Tritrichomonas musculus Genome.</title>
        <authorList>
            <person name="Alves-Ferreira E."/>
            <person name="Grigg M."/>
            <person name="Lorenzi H."/>
            <person name="Galac M."/>
        </authorList>
    </citation>
    <scope>NUCLEOTIDE SEQUENCE [LARGE SCALE GENOMIC DNA]</scope>
    <source>
        <strain evidence="2 3">EAF2021</strain>
    </source>
</reference>
<dbReference type="Proteomes" id="UP001470230">
    <property type="component" value="Unassembled WGS sequence"/>
</dbReference>
<gene>
    <name evidence="2" type="ORF">M9Y10_042022</name>
</gene>
<feature type="region of interest" description="Disordered" evidence="1">
    <location>
        <begin position="91"/>
        <end position="147"/>
    </location>
</feature>
<proteinExistence type="predicted"/>
<keyword evidence="3" id="KW-1185">Reference proteome</keyword>
<dbReference type="InterPro" id="IPR011992">
    <property type="entry name" value="EF-hand-dom_pair"/>
</dbReference>